<evidence type="ECO:0000313" key="3">
    <source>
        <dbReference type="Proteomes" id="UP000324222"/>
    </source>
</evidence>
<protein>
    <submittedName>
        <fullName evidence="2">Uncharacterized protein</fullName>
    </submittedName>
</protein>
<accession>A0A5B7CL92</accession>
<sequence>MPLRLSLLPELANGCQLRSWRRWRVRLLTLARLGPPPTSSGQPNFFADRTRLLLSRTGYVLWGFLLVCGGVCLCSEERNVTAPRYGKHSPPPHPALDSPRVDLC</sequence>
<organism evidence="2 3">
    <name type="scientific">Portunus trituberculatus</name>
    <name type="common">Swimming crab</name>
    <name type="synonym">Neptunus trituberculatus</name>
    <dbReference type="NCBI Taxonomy" id="210409"/>
    <lineage>
        <taxon>Eukaryota</taxon>
        <taxon>Metazoa</taxon>
        <taxon>Ecdysozoa</taxon>
        <taxon>Arthropoda</taxon>
        <taxon>Crustacea</taxon>
        <taxon>Multicrustacea</taxon>
        <taxon>Malacostraca</taxon>
        <taxon>Eumalacostraca</taxon>
        <taxon>Eucarida</taxon>
        <taxon>Decapoda</taxon>
        <taxon>Pleocyemata</taxon>
        <taxon>Brachyura</taxon>
        <taxon>Eubrachyura</taxon>
        <taxon>Portunoidea</taxon>
        <taxon>Portunidae</taxon>
        <taxon>Portuninae</taxon>
        <taxon>Portunus</taxon>
    </lineage>
</organism>
<dbReference type="Proteomes" id="UP000324222">
    <property type="component" value="Unassembled WGS sequence"/>
</dbReference>
<evidence type="ECO:0000256" key="1">
    <source>
        <dbReference type="SAM" id="MobiDB-lite"/>
    </source>
</evidence>
<reference evidence="2 3" key="1">
    <citation type="submission" date="2019-05" db="EMBL/GenBank/DDBJ databases">
        <title>Another draft genome of Portunus trituberculatus and its Hox gene families provides insights of decapod evolution.</title>
        <authorList>
            <person name="Jeong J.-H."/>
            <person name="Song I."/>
            <person name="Kim S."/>
            <person name="Choi T."/>
            <person name="Kim D."/>
            <person name="Ryu S."/>
            <person name="Kim W."/>
        </authorList>
    </citation>
    <scope>NUCLEOTIDE SEQUENCE [LARGE SCALE GENOMIC DNA]</scope>
    <source>
        <tissue evidence="2">Muscle</tissue>
    </source>
</reference>
<feature type="region of interest" description="Disordered" evidence="1">
    <location>
        <begin position="82"/>
        <end position="104"/>
    </location>
</feature>
<dbReference type="EMBL" id="VSRR010000097">
    <property type="protein sequence ID" value="MPC10005.1"/>
    <property type="molecule type" value="Genomic_DNA"/>
</dbReference>
<evidence type="ECO:0000313" key="2">
    <source>
        <dbReference type="EMBL" id="MPC10005.1"/>
    </source>
</evidence>
<gene>
    <name evidence="2" type="ORF">E2C01_002630</name>
</gene>
<proteinExistence type="predicted"/>
<dbReference type="AlphaFoldDB" id="A0A5B7CL92"/>
<comment type="caution">
    <text evidence="2">The sequence shown here is derived from an EMBL/GenBank/DDBJ whole genome shotgun (WGS) entry which is preliminary data.</text>
</comment>
<name>A0A5B7CL92_PORTR</name>
<keyword evidence="3" id="KW-1185">Reference proteome</keyword>